<proteinExistence type="predicted"/>
<evidence type="ECO:0000313" key="2">
    <source>
        <dbReference type="Proteomes" id="UP000005268"/>
    </source>
</evidence>
<dbReference type="Proteomes" id="UP000005268">
    <property type="component" value="Chromosome"/>
</dbReference>
<evidence type="ECO:0000313" key="1">
    <source>
        <dbReference type="EMBL" id="AFK67115.1"/>
    </source>
</evidence>
<dbReference type="HOGENOM" id="CLU_3366679_0_0_6"/>
<dbReference type="AlphaFoldDB" id="I3UNP4"/>
<sequence length="35" mass="3766">MKPLLAAPVFSYVDAGLDQHDKEPWTGLLIGVRAG</sequence>
<reference evidence="1 2" key="1">
    <citation type="journal article" date="2012" name="J. Bacteriol.">
        <title>Complete Genome Sequence of the Naphthalene-Degrading Pseudomonas putida Strain ND6.</title>
        <authorList>
            <person name="Li S."/>
            <person name="Zhao H."/>
            <person name="Li Y."/>
            <person name="Niu S."/>
            <person name="Cai B."/>
        </authorList>
    </citation>
    <scope>NUCLEOTIDE SEQUENCE [LARGE SCALE GENOMIC DNA]</scope>
    <source>
        <strain evidence="1 2">ND6</strain>
    </source>
</reference>
<dbReference type="EMBL" id="CP003588">
    <property type="protein sequence ID" value="AFK67115.1"/>
    <property type="molecule type" value="Genomic_DNA"/>
</dbReference>
<dbReference type="KEGG" id="ppi:YSA_00633"/>
<accession>I3UNP4</accession>
<protein>
    <submittedName>
        <fullName evidence="1">Uncharacterized protein</fullName>
    </submittedName>
</protein>
<gene>
    <name evidence="1" type="ORF">YSA_00633</name>
</gene>
<organism evidence="1 2">
    <name type="scientific">Pseudomonas putida ND6</name>
    <dbReference type="NCBI Taxonomy" id="231023"/>
    <lineage>
        <taxon>Bacteria</taxon>
        <taxon>Pseudomonadati</taxon>
        <taxon>Pseudomonadota</taxon>
        <taxon>Gammaproteobacteria</taxon>
        <taxon>Pseudomonadales</taxon>
        <taxon>Pseudomonadaceae</taxon>
        <taxon>Pseudomonas</taxon>
    </lineage>
</organism>
<name>I3UNP4_PSEPU</name>